<comment type="similarity">
    <text evidence="2 13">Belongs to the SUA5 family.</text>
</comment>
<evidence type="ECO:0000256" key="12">
    <source>
        <dbReference type="ARBA" id="ARBA00048366"/>
    </source>
</evidence>
<accession>A0A1I5I1L4</accession>
<dbReference type="FunFam" id="3.90.870.10:FF:000009">
    <property type="entry name" value="Threonylcarbamoyl-AMP synthase, putative"/>
    <property type="match status" value="1"/>
</dbReference>
<name>A0A1I5I1L4_9FIRM</name>
<reference evidence="16 17" key="1">
    <citation type="submission" date="2016-10" db="EMBL/GenBank/DDBJ databases">
        <authorList>
            <person name="de Groot N.N."/>
        </authorList>
    </citation>
    <scope>NUCLEOTIDE SEQUENCE [LARGE SCALE GENOMIC DNA]</scope>
    <source>
        <strain evidence="16 17">DSM 1283</strain>
    </source>
</reference>
<organism evidence="16 17">
    <name type="scientific">Anaerocolumna aminovalerica</name>
    <dbReference type="NCBI Taxonomy" id="1527"/>
    <lineage>
        <taxon>Bacteria</taxon>
        <taxon>Bacillati</taxon>
        <taxon>Bacillota</taxon>
        <taxon>Clostridia</taxon>
        <taxon>Lachnospirales</taxon>
        <taxon>Lachnospiraceae</taxon>
        <taxon>Anaerocolumna</taxon>
    </lineage>
</organism>
<feature type="binding site" evidence="14">
    <location>
        <position position="64"/>
    </location>
    <ligand>
        <name>ATP</name>
        <dbReference type="ChEBI" id="CHEBI:30616"/>
    </ligand>
</feature>
<evidence type="ECO:0000256" key="8">
    <source>
        <dbReference type="ARBA" id="ARBA00022695"/>
    </source>
</evidence>
<evidence type="ECO:0000256" key="10">
    <source>
        <dbReference type="ARBA" id="ARBA00022840"/>
    </source>
</evidence>
<evidence type="ECO:0000256" key="1">
    <source>
        <dbReference type="ARBA" id="ARBA00004496"/>
    </source>
</evidence>
<comment type="function">
    <text evidence="13">Required for the formation of a threonylcarbamoyl group on adenosine at position 37 (t(6)A37) in tRNAs that read codons beginning with adenine.</text>
</comment>
<dbReference type="GO" id="GO:0005524">
    <property type="term" value="F:ATP binding"/>
    <property type="evidence" value="ECO:0007669"/>
    <property type="project" value="UniProtKB-UniRule"/>
</dbReference>
<dbReference type="InterPro" id="IPR006070">
    <property type="entry name" value="Sua5-like_dom"/>
</dbReference>
<dbReference type="Pfam" id="PF03481">
    <property type="entry name" value="Sua5_C"/>
    <property type="match status" value="1"/>
</dbReference>
<dbReference type="OrthoDB" id="9814580at2"/>
<dbReference type="SUPFAM" id="SSF55821">
    <property type="entry name" value="YrdC/RibB"/>
    <property type="match status" value="1"/>
</dbReference>
<proteinExistence type="inferred from homology"/>
<dbReference type="EMBL" id="FOWD01000038">
    <property type="protein sequence ID" value="SFO54474.1"/>
    <property type="molecule type" value="Genomic_DNA"/>
</dbReference>
<dbReference type="RefSeq" id="WP_091688017.1">
    <property type="nucleotide sequence ID" value="NZ_BAABFM010000011.1"/>
</dbReference>
<dbReference type="PANTHER" id="PTHR17490">
    <property type="entry name" value="SUA5"/>
    <property type="match status" value="1"/>
</dbReference>
<dbReference type="InterPro" id="IPR017945">
    <property type="entry name" value="DHBP_synth_RibB-like_a/b_dom"/>
</dbReference>
<feature type="binding site" evidence="14">
    <location>
        <position position="145"/>
    </location>
    <ligand>
        <name>ATP</name>
        <dbReference type="ChEBI" id="CHEBI:30616"/>
    </ligand>
</feature>
<dbReference type="GO" id="GO:0008033">
    <property type="term" value="P:tRNA processing"/>
    <property type="evidence" value="ECO:0007669"/>
    <property type="project" value="UniProtKB-KW"/>
</dbReference>
<keyword evidence="8 13" id="KW-0548">Nucleotidyltransferase</keyword>
<evidence type="ECO:0000256" key="6">
    <source>
        <dbReference type="ARBA" id="ARBA00022679"/>
    </source>
</evidence>
<feature type="binding site" evidence="14">
    <location>
        <position position="240"/>
    </location>
    <ligand>
        <name>ATP</name>
        <dbReference type="ChEBI" id="CHEBI:30616"/>
    </ligand>
</feature>
<comment type="catalytic activity">
    <reaction evidence="12 13">
        <text>L-threonine + hydrogencarbonate + ATP = L-threonylcarbamoyladenylate + diphosphate + H2O</text>
        <dbReference type="Rhea" id="RHEA:36407"/>
        <dbReference type="ChEBI" id="CHEBI:15377"/>
        <dbReference type="ChEBI" id="CHEBI:17544"/>
        <dbReference type="ChEBI" id="CHEBI:30616"/>
        <dbReference type="ChEBI" id="CHEBI:33019"/>
        <dbReference type="ChEBI" id="CHEBI:57926"/>
        <dbReference type="ChEBI" id="CHEBI:73682"/>
        <dbReference type="EC" id="2.7.7.87"/>
    </reaction>
</comment>
<dbReference type="GO" id="GO:0006450">
    <property type="term" value="P:regulation of translational fidelity"/>
    <property type="evidence" value="ECO:0007669"/>
    <property type="project" value="TreeGrafter"/>
</dbReference>
<evidence type="ECO:0000256" key="2">
    <source>
        <dbReference type="ARBA" id="ARBA00007663"/>
    </source>
</evidence>
<dbReference type="EC" id="2.7.7.87" evidence="3 13"/>
<feature type="binding site" evidence="14">
    <location>
        <position position="60"/>
    </location>
    <ligand>
        <name>ATP</name>
        <dbReference type="ChEBI" id="CHEBI:30616"/>
    </ligand>
</feature>
<dbReference type="STRING" id="1527.SAMN04489757_1385"/>
<dbReference type="Pfam" id="PF01300">
    <property type="entry name" value="Sua5_yciO_yrdC"/>
    <property type="match status" value="1"/>
</dbReference>
<dbReference type="Proteomes" id="UP000198806">
    <property type="component" value="Unassembled WGS sequence"/>
</dbReference>
<comment type="subcellular location">
    <subcellularLocation>
        <location evidence="1 13">Cytoplasm</location>
    </subcellularLocation>
</comment>
<dbReference type="InterPro" id="IPR050156">
    <property type="entry name" value="TC-AMP_synthase_SUA5"/>
</dbReference>
<gene>
    <name evidence="16" type="ORF">SAMN04489757_1385</name>
</gene>
<dbReference type="PIRSF" id="PIRSF004930">
    <property type="entry name" value="Tln_factor_SUA5"/>
    <property type="match status" value="1"/>
</dbReference>
<evidence type="ECO:0000256" key="9">
    <source>
        <dbReference type="ARBA" id="ARBA00022741"/>
    </source>
</evidence>
<evidence type="ECO:0000256" key="13">
    <source>
        <dbReference type="PIRNR" id="PIRNR004930"/>
    </source>
</evidence>
<dbReference type="NCBIfam" id="TIGR00057">
    <property type="entry name" value="L-threonylcarbamoyladenylate synthase"/>
    <property type="match status" value="1"/>
</dbReference>
<feature type="binding site" evidence="14">
    <location>
        <position position="123"/>
    </location>
    <ligand>
        <name>L-threonine</name>
        <dbReference type="ChEBI" id="CHEBI:57926"/>
    </ligand>
</feature>
<feature type="domain" description="YrdC-like" evidence="15">
    <location>
        <begin position="15"/>
        <end position="201"/>
    </location>
</feature>
<feature type="binding site" evidence="14">
    <location>
        <position position="143"/>
    </location>
    <ligand>
        <name>L-threonine</name>
        <dbReference type="ChEBI" id="CHEBI:57926"/>
    </ligand>
</feature>
<dbReference type="PROSITE" id="PS51163">
    <property type="entry name" value="YRDC"/>
    <property type="match status" value="1"/>
</dbReference>
<dbReference type="GO" id="GO:0000049">
    <property type="term" value="F:tRNA binding"/>
    <property type="evidence" value="ECO:0007669"/>
    <property type="project" value="TreeGrafter"/>
</dbReference>
<feature type="binding site" evidence="14">
    <location>
        <position position="37"/>
    </location>
    <ligand>
        <name>L-threonine</name>
        <dbReference type="ChEBI" id="CHEBI:57926"/>
    </ligand>
</feature>
<dbReference type="PANTHER" id="PTHR17490:SF16">
    <property type="entry name" value="THREONYLCARBAMOYL-AMP SYNTHASE"/>
    <property type="match status" value="1"/>
</dbReference>
<keyword evidence="7 13" id="KW-0819">tRNA processing</keyword>
<dbReference type="AlphaFoldDB" id="A0A1I5I1L4"/>
<evidence type="ECO:0000256" key="7">
    <source>
        <dbReference type="ARBA" id="ARBA00022694"/>
    </source>
</evidence>
<dbReference type="InterPro" id="IPR038385">
    <property type="entry name" value="Sua5/YwlC_C"/>
</dbReference>
<dbReference type="Gene3D" id="3.40.50.11030">
    <property type="entry name" value="Threonylcarbamoyl-AMP synthase, C-terminal domain"/>
    <property type="match status" value="1"/>
</dbReference>
<evidence type="ECO:0000256" key="5">
    <source>
        <dbReference type="ARBA" id="ARBA00022490"/>
    </source>
</evidence>
<feature type="binding site" evidence="14">
    <location>
        <position position="183"/>
    </location>
    <ligand>
        <name>L-threonine</name>
        <dbReference type="ChEBI" id="CHEBI:57926"/>
    </ligand>
</feature>
<keyword evidence="9 13" id="KW-0547">Nucleotide-binding</keyword>
<keyword evidence="10 13" id="KW-0067">ATP-binding</keyword>
<evidence type="ECO:0000256" key="3">
    <source>
        <dbReference type="ARBA" id="ARBA00012584"/>
    </source>
</evidence>
<dbReference type="InterPro" id="IPR005145">
    <property type="entry name" value="Sua5_C"/>
</dbReference>
<evidence type="ECO:0000256" key="11">
    <source>
        <dbReference type="ARBA" id="ARBA00029774"/>
    </source>
</evidence>
<sequence length="360" mass="38932">MKTKIIKLDKNNFNEDELKEASDILRKGGLVAFPTETVYGLGADGLNSEASGKIYAAKGRPSDNPLILHIAHMGSLKELTADCPEAGMKLANAFWPGPLTMIFNKSDRVPYNTTGGLETVAIRIPSHPIAYELIRKSGVYIAAPSANISGRPSPTMAEHVIEDMDGRIEMIVDGGMVDIGLESTIVDVTGEVPTILRPGYITASMLEAVVGPVNFDKAVLARKGDTGIIPKAPGMKYKHYAPKGDLTILEGTTEAVIQAINKYAAEKTSKGFKVGIISTDETLSCYPKGMVKSIGTRKDEDTIARGLFQILREFDDEGAEYIYTESFESKQLGQAIMNRLLKAAGYHIIKVHDNGLATEP</sequence>
<dbReference type="GO" id="GO:0061710">
    <property type="term" value="F:L-threonylcarbamoyladenylate synthase"/>
    <property type="evidence" value="ECO:0007669"/>
    <property type="project" value="UniProtKB-EC"/>
</dbReference>
<feature type="binding site" evidence="14">
    <location>
        <position position="153"/>
    </location>
    <ligand>
        <name>ATP</name>
        <dbReference type="ChEBI" id="CHEBI:30616"/>
    </ligand>
</feature>
<feature type="binding site" evidence="14">
    <location>
        <position position="197"/>
    </location>
    <ligand>
        <name>ATP</name>
        <dbReference type="ChEBI" id="CHEBI:30616"/>
    </ligand>
</feature>
<feature type="binding site" evidence="14">
    <location>
        <position position="69"/>
    </location>
    <ligand>
        <name>L-threonine</name>
        <dbReference type="ChEBI" id="CHEBI:57926"/>
    </ligand>
</feature>
<evidence type="ECO:0000256" key="14">
    <source>
        <dbReference type="PIRSR" id="PIRSR004930-1"/>
    </source>
</evidence>
<dbReference type="GO" id="GO:0005737">
    <property type="term" value="C:cytoplasm"/>
    <property type="evidence" value="ECO:0007669"/>
    <property type="project" value="UniProtKB-SubCell"/>
</dbReference>
<keyword evidence="17" id="KW-1185">Reference proteome</keyword>
<protein>
    <recommendedName>
        <fullName evidence="4 13">Threonylcarbamoyl-AMP synthase</fullName>
        <shortName evidence="13">TC-AMP synthase</shortName>
        <ecNumber evidence="3 13">2.7.7.87</ecNumber>
    </recommendedName>
    <alternativeName>
        <fullName evidence="11 13">L-threonylcarbamoyladenylate synthase</fullName>
    </alternativeName>
</protein>
<evidence type="ECO:0000313" key="17">
    <source>
        <dbReference type="Proteomes" id="UP000198806"/>
    </source>
</evidence>
<dbReference type="InterPro" id="IPR010923">
    <property type="entry name" value="T(6)A37_SUA5"/>
</dbReference>
<evidence type="ECO:0000259" key="15">
    <source>
        <dbReference type="PROSITE" id="PS51163"/>
    </source>
</evidence>
<evidence type="ECO:0000313" key="16">
    <source>
        <dbReference type="EMBL" id="SFO54474.1"/>
    </source>
</evidence>
<keyword evidence="5 13" id="KW-0963">Cytoplasm</keyword>
<feature type="binding site" evidence="14">
    <location>
        <position position="119"/>
    </location>
    <ligand>
        <name>ATP</name>
        <dbReference type="ChEBI" id="CHEBI:30616"/>
    </ligand>
</feature>
<dbReference type="Gene3D" id="3.90.870.10">
    <property type="entry name" value="DHBP synthase"/>
    <property type="match status" value="1"/>
</dbReference>
<evidence type="ECO:0000256" key="4">
    <source>
        <dbReference type="ARBA" id="ARBA00015492"/>
    </source>
</evidence>
<keyword evidence="6 13" id="KW-0808">Transferase</keyword>
<dbReference type="GO" id="GO:0003725">
    <property type="term" value="F:double-stranded RNA binding"/>
    <property type="evidence" value="ECO:0007669"/>
    <property type="project" value="UniProtKB-UniRule"/>
</dbReference>